<dbReference type="SUPFAM" id="SSF54593">
    <property type="entry name" value="Glyoxalase/Bleomycin resistance protein/Dihydroxybiphenyl dioxygenase"/>
    <property type="match status" value="1"/>
</dbReference>
<protein>
    <recommendedName>
        <fullName evidence="3">Glyoxalase</fullName>
    </recommendedName>
</protein>
<dbReference type="Gene3D" id="3.10.180.10">
    <property type="entry name" value="2,3-Dihydroxybiphenyl 1,2-Dioxygenase, domain 1"/>
    <property type="match status" value="1"/>
</dbReference>
<organism evidence="1 2">
    <name type="scientific">Paenibacillus lycopersici</name>
    <dbReference type="NCBI Taxonomy" id="2704462"/>
    <lineage>
        <taxon>Bacteria</taxon>
        <taxon>Bacillati</taxon>
        <taxon>Bacillota</taxon>
        <taxon>Bacilli</taxon>
        <taxon>Bacillales</taxon>
        <taxon>Paenibacillaceae</taxon>
        <taxon>Paenibacillus</taxon>
    </lineage>
</organism>
<dbReference type="RefSeq" id="WP_162359393.1">
    <property type="nucleotide sequence ID" value="NZ_CP048209.1"/>
</dbReference>
<dbReference type="KEGG" id="plyc:GXP70_25365"/>
<evidence type="ECO:0008006" key="3">
    <source>
        <dbReference type="Google" id="ProtNLM"/>
    </source>
</evidence>
<reference evidence="1 2" key="1">
    <citation type="submission" date="2020-01" db="EMBL/GenBank/DDBJ databases">
        <title>Paenibacillus sp. nov., isolated from tomato rhizosphere.</title>
        <authorList>
            <person name="Weon H.-Y."/>
            <person name="Lee S.A."/>
        </authorList>
    </citation>
    <scope>NUCLEOTIDE SEQUENCE [LARGE SCALE GENOMIC DNA]</scope>
    <source>
        <strain evidence="1 2">12200R-189</strain>
    </source>
</reference>
<dbReference type="Proteomes" id="UP000476064">
    <property type="component" value="Chromosome"/>
</dbReference>
<evidence type="ECO:0000313" key="1">
    <source>
        <dbReference type="EMBL" id="QHT62963.1"/>
    </source>
</evidence>
<dbReference type="InterPro" id="IPR029068">
    <property type="entry name" value="Glyas_Bleomycin-R_OHBP_Dase"/>
</dbReference>
<dbReference type="EMBL" id="CP048209">
    <property type="protein sequence ID" value="QHT62963.1"/>
    <property type="molecule type" value="Genomic_DNA"/>
</dbReference>
<dbReference type="AlphaFoldDB" id="A0A6C0G4A5"/>
<keyword evidence="2" id="KW-1185">Reference proteome</keyword>
<evidence type="ECO:0000313" key="2">
    <source>
        <dbReference type="Proteomes" id="UP000476064"/>
    </source>
</evidence>
<proteinExistence type="predicted"/>
<sequence length="119" mass="13870">MNALKLRPFVPSGADYALAQRFFEELGFEKRYADASLSVFRLGEQEFYLQNYDNQAFQEQYMLELAVDDLDGWWARIEAMARSEAYPMKAKEPTLFPWGKREVHLIDPAGVCWHLSETP</sequence>
<gene>
    <name evidence="1" type="ORF">GXP70_25365</name>
</gene>
<name>A0A6C0G4A5_9BACL</name>
<accession>A0A6C0G4A5</accession>